<dbReference type="InterPro" id="IPR013390">
    <property type="entry name" value="T3SS_HpaP"/>
</dbReference>
<sequence>MTQAVRLWRPQPIDPAPPARRRAPPRAPAPHDTLPYAPPPRPDPPDPVPDDFPEPRQDAPPGDPPVEGRTTDPGHPPPPADPDTPLHTAAIASRLVRTCSEIGAGETMTEHLARLLSQFCASQAIRSGGECWEISLDLDPQILPETRLTLRLSSHTLSLRFEAGHPRSRHLLSEHGDTLRQRIHTLLRQQVDVELELW</sequence>
<gene>
    <name evidence="2" type="primary">hpaP</name>
    <name evidence="2" type="ORF">RSIPO_03918</name>
</gene>
<feature type="compositionally biased region" description="Pro residues" evidence="1">
    <location>
        <begin position="36"/>
        <end position="47"/>
    </location>
</feature>
<dbReference type="EMBL" id="LN651281">
    <property type="protein sequence ID" value="CEJ17216.1"/>
    <property type="molecule type" value="Genomic_DNA"/>
</dbReference>
<dbReference type="NCBIfam" id="TIGR02557">
    <property type="entry name" value="HpaP"/>
    <property type="match status" value="1"/>
</dbReference>
<reference evidence="2" key="1">
    <citation type="submission" date="2014-11" db="EMBL/GenBank/DDBJ databases">
        <authorList>
            <person name="Genoscope - CEA"/>
        </authorList>
    </citation>
    <scope>NUCLEOTIDE SEQUENCE</scope>
    <source>
        <strain evidence="2">IPO1609</strain>
    </source>
</reference>
<proteinExistence type="predicted"/>
<keyword evidence="3" id="KW-1185">Reference proteome</keyword>
<evidence type="ECO:0000313" key="2">
    <source>
        <dbReference type="EMBL" id="CEJ17216.1"/>
    </source>
</evidence>
<feature type="region of interest" description="Disordered" evidence="1">
    <location>
        <begin position="1"/>
        <end position="86"/>
    </location>
</feature>
<dbReference type="AlphaFoldDB" id="A0A7U7JE28"/>
<dbReference type="RefSeq" id="WP_003263747.1">
    <property type="nucleotide sequence ID" value="NZ_LN651281.1"/>
</dbReference>
<reference evidence="2" key="2">
    <citation type="submission" date="2022-04" db="EMBL/GenBank/DDBJ databases">
        <title>Genomic draft of R. solanacearum strain IPO1609, a phylotype IIB1/biovar 2/race 3 strain isolated from potato in Europe.</title>
        <authorList>
            <person name="Boucher C."/>
            <person name="Carrere S."/>
            <person name="Dossat C."/>
            <person name="Elbaz M."/>
            <person name="Genin S."/>
            <person name="Gouzy J."/>
            <person name="Prior P."/>
            <person name="Segurens B."/>
            <person name="Wincker P."/>
        </authorList>
    </citation>
    <scope>NUCLEOTIDE SEQUENCE</scope>
    <source>
        <strain evidence="2">IPO1609</strain>
    </source>
</reference>
<organism evidence="2 3">
    <name type="scientific">Ralstonia solanacearum IPO1609</name>
    <dbReference type="NCBI Taxonomy" id="564066"/>
    <lineage>
        <taxon>Bacteria</taxon>
        <taxon>Pseudomonadati</taxon>
        <taxon>Pseudomonadota</taxon>
        <taxon>Betaproteobacteria</taxon>
        <taxon>Burkholderiales</taxon>
        <taxon>Burkholderiaceae</taxon>
        <taxon>Ralstonia</taxon>
        <taxon>Ralstonia solanacearum species complex</taxon>
    </lineage>
</organism>
<protein>
    <submittedName>
        <fullName evidence="2">Hrp associated protein.hpap</fullName>
    </submittedName>
</protein>
<name>A0A7U7JE28_RALSL</name>
<dbReference type="Pfam" id="PF09483">
    <property type="entry name" value="HpaP"/>
    <property type="match status" value="1"/>
</dbReference>
<evidence type="ECO:0000313" key="3">
    <source>
        <dbReference type="Proteomes" id="UP000053470"/>
    </source>
</evidence>
<dbReference type="Proteomes" id="UP000053470">
    <property type="component" value="Unassembled WGS sequence"/>
</dbReference>
<accession>A0A7U7JE28</accession>
<evidence type="ECO:0000256" key="1">
    <source>
        <dbReference type="SAM" id="MobiDB-lite"/>
    </source>
</evidence>